<reference evidence="7" key="1">
    <citation type="submission" date="2016-10" db="EMBL/GenBank/DDBJ databases">
        <authorList>
            <person name="Varghese N."/>
            <person name="Submissions S."/>
        </authorList>
    </citation>
    <scope>NUCLEOTIDE SEQUENCE [LARGE SCALE GENOMIC DNA]</scope>
    <source>
        <strain evidence="7">DSM 25811 / CCM 8410 / LMG 26954 / E90</strain>
    </source>
</reference>
<keyword evidence="5" id="KW-0411">Iron-sulfur</keyword>
<accession>A0A1G6XIX1</accession>
<evidence type="ECO:0000256" key="5">
    <source>
        <dbReference type="ARBA" id="ARBA00023014"/>
    </source>
</evidence>
<evidence type="ECO:0000256" key="3">
    <source>
        <dbReference type="ARBA" id="ARBA00023002"/>
    </source>
</evidence>
<sequence>MIEDKGGHARNFPSHTVHADLVIIGGGISGVCCAITAAREGVQVALVQDRPVLGGNASSEVRLWILGATSHMGNNNRWSREGGVMDELLVENIYRNPEGNPVIFDTVLLEKVMQEANIRLFLNTAVHEVIKGDSDTIQTVNAFCSQNQTLYTFTAPYFCDASGDGVVAFLAGAPFRMGAESKAEFGERFAPSQQYGELLGHSIYFYSKDTGKPVRFVPPSFAIADIASIPRYKMFNVKDQGCKLWWIEYGGRLDTVHETETIKWQLWQVVYGVWDYIKNSGNFPEAADYTLEWVGTIPGKRESRRFNGDYMLIQQDIVEQRMHTDAVSYGGWSIDLHPADGVFSELPGCNQWHSKGIYQIPYRSLYSNSISNLFLAGRIISASHVAFGSTRVMATSANSAQAVAMAAVLAVKYGISARQVNDHITELQQSLMKTGQFIPGVKARDEQDLVQLACITASSEYELKALSQSDQLHHLEIGMAQMIPAVAGLLPVMELAVVATASTSLVVQLAVSSRNGNFTPDIVLEEKTLAVAEGSSTLSLQFNTDPGSNGYIFLIFRKNPHIKIVLSDERLTGVLSLFQAENKAVSNSGVQTPPADIGMDSFEFWTPQRRPSGQNMAFAFAAPVYSFRAESIKNGYARPFIIPNAWVAKKEDAAPRITLQWEKTVTIRTILLSFDTDFDHPMESVLMQHPETVMPFCIRSYKILDGKSNLVQKVSGNYQTRNIIKLEAPLVTDRLVIEAAHPNEQVPAAIFEIRCY</sequence>
<keyword evidence="2" id="KW-0479">Metal-binding</keyword>
<protein>
    <submittedName>
        <fullName evidence="6">FAD dependent oxidoreductase</fullName>
    </submittedName>
</protein>
<keyword evidence="7" id="KW-1185">Reference proteome</keyword>
<gene>
    <name evidence="6" type="ORF">SAMN04487894_11394</name>
</gene>
<dbReference type="GO" id="GO:0016491">
    <property type="term" value="F:oxidoreductase activity"/>
    <property type="evidence" value="ECO:0007669"/>
    <property type="project" value="UniProtKB-KW"/>
</dbReference>
<dbReference type="EMBL" id="FMZO01000013">
    <property type="protein sequence ID" value="SDD78148.1"/>
    <property type="molecule type" value="Genomic_DNA"/>
</dbReference>
<dbReference type="AlphaFoldDB" id="A0A1G6XIX1"/>
<dbReference type="InterPro" id="IPR036188">
    <property type="entry name" value="FAD/NAD-bd_sf"/>
</dbReference>
<evidence type="ECO:0000256" key="2">
    <source>
        <dbReference type="ARBA" id="ARBA00022723"/>
    </source>
</evidence>
<dbReference type="GO" id="GO:0051539">
    <property type="term" value="F:4 iron, 4 sulfur cluster binding"/>
    <property type="evidence" value="ECO:0007669"/>
    <property type="project" value="UniProtKB-KW"/>
</dbReference>
<evidence type="ECO:0000313" key="7">
    <source>
        <dbReference type="Proteomes" id="UP000198757"/>
    </source>
</evidence>
<dbReference type="Gene3D" id="3.50.50.60">
    <property type="entry name" value="FAD/NAD(P)-binding domain"/>
    <property type="match status" value="1"/>
</dbReference>
<dbReference type="InterPro" id="IPR039650">
    <property type="entry name" value="HdrA-like"/>
</dbReference>
<proteinExistence type="predicted"/>
<dbReference type="Proteomes" id="UP000198757">
    <property type="component" value="Unassembled WGS sequence"/>
</dbReference>
<dbReference type="STRING" id="1285928.SAMN04487894_11394"/>
<keyword evidence="3" id="KW-0560">Oxidoreductase</keyword>
<dbReference type="RefSeq" id="WP_090391931.1">
    <property type="nucleotide sequence ID" value="NZ_FMZO01000013.1"/>
</dbReference>
<dbReference type="GO" id="GO:0046872">
    <property type="term" value="F:metal ion binding"/>
    <property type="evidence" value="ECO:0007669"/>
    <property type="project" value="UniProtKB-KW"/>
</dbReference>
<evidence type="ECO:0000256" key="4">
    <source>
        <dbReference type="ARBA" id="ARBA00023004"/>
    </source>
</evidence>
<keyword evidence="1" id="KW-0004">4Fe-4S</keyword>
<dbReference type="OrthoDB" id="9780658at2"/>
<keyword evidence="4" id="KW-0408">Iron</keyword>
<name>A0A1G6XIX1_NIADE</name>
<organism evidence="6 7">
    <name type="scientific">Niabella drilacis (strain DSM 25811 / CCM 8410 / CCUG 62505 / LMG 26954 / E90)</name>
    <dbReference type="NCBI Taxonomy" id="1285928"/>
    <lineage>
        <taxon>Bacteria</taxon>
        <taxon>Pseudomonadati</taxon>
        <taxon>Bacteroidota</taxon>
        <taxon>Chitinophagia</taxon>
        <taxon>Chitinophagales</taxon>
        <taxon>Chitinophagaceae</taxon>
        <taxon>Niabella</taxon>
    </lineage>
</organism>
<dbReference type="SUPFAM" id="SSF51905">
    <property type="entry name" value="FAD/NAD(P)-binding domain"/>
    <property type="match status" value="1"/>
</dbReference>
<evidence type="ECO:0000256" key="1">
    <source>
        <dbReference type="ARBA" id="ARBA00022485"/>
    </source>
</evidence>
<dbReference type="PANTHER" id="PTHR43498:SF1">
    <property type="entry name" value="COB--COM HETERODISULFIDE REDUCTASE IRON-SULFUR SUBUNIT A"/>
    <property type="match status" value="1"/>
</dbReference>
<evidence type="ECO:0000313" key="6">
    <source>
        <dbReference type="EMBL" id="SDD78148.1"/>
    </source>
</evidence>
<dbReference type="PANTHER" id="PTHR43498">
    <property type="entry name" value="FERREDOXIN:COB-COM HETERODISULFIDE REDUCTASE SUBUNIT A"/>
    <property type="match status" value="1"/>
</dbReference>
<dbReference type="Pfam" id="PF12831">
    <property type="entry name" value="FAD_oxidored"/>
    <property type="match status" value="1"/>
</dbReference>